<dbReference type="GO" id="GO:0031037">
    <property type="term" value="P:myosin II filament disassembly"/>
    <property type="evidence" value="ECO:0007669"/>
    <property type="project" value="TreeGrafter"/>
</dbReference>
<dbReference type="InterPro" id="IPR011009">
    <property type="entry name" value="Kinase-like_dom_sf"/>
</dbReference>
<dbReference type="CDD" id="cd16967">
    <property type="entry name" value="Alpha_kinase_eEF2K"/>
    <property type="match status" value="1"/>
</dbReference>
<dbReference type="InterPro" id="IPR011990">
    <property type="entry name" value="TPR-like_helical_dom_sf"/>
</dbReference>
<dbReference type="SUPFAM" id="SSF81901">
    <property type="entry name" value="HCP-like"/>
    <property type="match status" value="1"/>
</dbReference>
<keyword evidence="3" id="KW-0808">Transferase</keyword>
<dbReference type="FunFam" id="3.30.200.20:FF:000336">
    <property type="entry name" value="Eukaryotic elongation factor 2 kinase"/>
    <property type="match status" value="1"/>
</dbReference>
<dbReference type="FunFam" id="3.20.200.10:FF:000002">
    <property type="entry name" value="Eukaryotic elongation factor 2 kinase"/>
    <property type="match status" value="1"/>
</dbReference>
<evidence type="ECO:0000256" key="10">
    <source>
        <dbReference type="ARBA" id="ARBA00066872"/>
    </source>
</evidence>
<feature type="domain" description="Alpha-type protein kinase" evidence="13">
    <location>
        <begin position="126"/>
        <end position="334"/>
    </location>
</feature>
<dbReference type="AlphaFoldDB" id="A0A4U8USW1"/>
<gene>
    <name evidence="14" type="ORF">L596_003488</name>
</gene>
<keyword evidence="8" id="KW-0112">Calmodulin-binding</keyword>
<comment type="similarity">
    <text evidence="9">Belongs to the protein kinase superfamily. Alpha-type protein kinase family.</text>
</comment>
<evidence type="ECO:0000256" key="8">
    <source>
        <dbReference type="ARBA" id="ARBA00022860"/>
    </source>
</evidence>
<protein>
    <recommendedName>
        <fullName evidence="11">Eukaryotic elongation factor 2 kinase</fullName>
        <ecNumber evidence="10">2.7.11.20</ecNumber>
    </recommendedName>
    <alternativeName>
        <fullName evidence="12">Calcium/calmodulin-dependent eukaryotic elongation factor 2 kinase</fullName>
    </alternativeName>
</protein>
<dbReference type="SMART" id="SM00811">
    <property type="entry name" value="Alpha_kinase"/>
    <property type="match status" value="1"/>
</dbReference>
<evidence type="ECO:0000256" key="2">
    <source>
        <dbReference type="ARBA" id="ARBA00022553"/>
    </source>
</evidence>
<evidence type="ECO:0000256" key="7">
    <source>
        <dbReference type="ARBA" id="ARBA00022840"/>
    </source>
</evidence>
<dbReference type="PANTHER" id="PTHR45992:SF2">
    <property type="entry name" value="EUKARYOTIC ELONGATION FACTOR 2 KINASE"/>
    <property type="match status" value="1"/>
</dbReference>
<dbReference type="GO" id="GO:0005516">
    <property type="term" value="F:calmodulin binding"/>
    <property type="evidence" value="ECO:0007669"/>
    <property type="project" value="UniProtKB-KW"/>
</dbReference>
<keyword evidence="5" id="KW-0418">Kinase</keyword>
<dbReference type="InterPro" id="IPR051852">
    <property type="entry name" value="Alpha-type_PK"/>
</dbReference>
<evidence type="ECO:0000313" key="15">
    <source>
        <dbReference type="Proteomes" id="UP000298663"/>
    </source>
</evidence>
<dbReference type="EMBL" id="CM016762">
    <property type="protein sequence ID" value="TMS36291.1"/>
    <property type="molecule type" value="Genomic_DNA"/>
</dbReference>
<keyword evidence="1" id="KW-0723">Serine/threonine-protein kinase</keyword>
<dbReference type="Proteomes" id="UP000298663">
    <property type="component" value="Chromosome X"/>
</dbReference>
<evidence type="ECO:0000256" key="11">
    <source>
        <dbReference type="ARBA" id="ARBA00067847"/>
    </source>
</evidence>
<accession>A0A4U8USW1</accession>
<evidence type="ECO:0000256" key="4">
    <source>
        <dbReference type="ARBA" id="ARBA00022741"/>
    </source>
</evidence>
<dbReference type="InterPro" id="IPR047588">
    <property type="entry name" value="eEF2K_a_kinase_dom"/>
</dbReference>
<evidence type="ECO:0000256" key="5">
    <source>
        <dbReference type="ARBA" id="ARBA00022777"/>
    </source>
</evidence>
<dbReference type="OrthoDB" id="301415at2759"/>
<keyword evidence="15" id="KW-1185">Reference proteome</keyword>
<dbReference type="EMBL" id="AZBU02000001">
    <property type="protein sequence ID" value="TMS36291.1"/>
    <property type="molecule type" value="Genomic_DNA"/>
</dbReference>
<dbReference type="GO" id="GO:1903013">
    <property type="term" value="P:response to differentiation-inducing factor 1"/>
    <property type="evidence" value="ECO:0007669"/>
    <property type="project" value="TreeGrafter"/>
</dbReference>
<dbReference type="SUPFAM" id="SSF56112">
    <property type="entry name" value="Protein kinase-like (PK-like)"/>
    <property type="match status" value="1"/>
</dbReference>
<dbReference type="EC" id="2.7.11.20" evidence="10"/>
<dbReference type="PROSITE" id="PS51158">
    <property type="entry name" value="ALPHA_KINASE"/>
    <property type="match status" value="1"/>
</dbReference>
<keyword evidence="2" id="KW-0597">Phosphoprotein</keyword>
<dbReference type="Pfam" id="PF02816">
    <property type="entry name" value="Alpha_kinase"/>
    <property type="match status" value="1"/>
</dbReference>
<evidence type="ECO:0000256" key="6">
    <source>
        <dbReference type="ARBA" id="ARBA00022837"/>
    </source>
</evidence>
<reference evidence="14 15" key="1">
    <citation type="journal article" date="2015" name="Genome Biol.">
        <title>Comparative genomics of Steinernema reveals deeply conserved gene regulatory networks.</title>
        <authorList>
            <person name="Dillman A.R."/>
            <person name="Macchietto M."/>
            <person name="Porter C.F."/>
            <person name="Rogers A."/>
            <person name="Williams B."/>
            <person name="Antoshechkin I."/>
            <person name="Lee M.M."/>
            <person name="Goodwin Z."/>
            <person name="Lu X."/>
            <person name="Lewis E.E."/>
            <person name="Goodrich-Blair H."/>
            <person name="Stock S.P."/>
            <person name="Adams B.J."/>
            <person name="Sternberg P.W."/>
            <person name="Mortazavi A."/>
        </authorList>
    </citation>
    <scope>NUCLEOTIDE SEQUENCE [LARGE SCALE GENOMIC DNA]</scope>
    <source>
        <strain evidence="14 15">ALL</strain>
    </source>
</reference>
<evidence type="ECO:0000259" key="13">
    <source>
        <dbReference type="PROSITE" id="PS51158"/>
    </source>
</evidence>
<proteinExistence type="inferred from homology"/>
<keyword evidence="4" id="KW-0547">Nucleotide-binding</keyword>
<dbReference type="PANTHER" id="PTHR45992">
    <property type="entry name" value="EUKARYOTIC ELONGATION FACTOR 2 KINASE-RELATED"/>
    <property type="match status" value="1"/>
</dbReference>
<keyword evidence="7" id="KW-0067">ATP-binding</keyword>
<keyword evidence="6" id="KW-0106">Calcium</keyword>
<dbReference type="GO" id="GO:0005524">
    <property type="term" value="F:ATP binding"/>
    <property type="evidence" value="ECO:0007669"/>
    <property type="project" value="UniProtKB-KW"/>
</dbReference>
<dbReference type="Gene3D" id="1.25.40.10">
    <property type="entry name" value="Tetratricopeptide repeat domain"/>
    <property type="match status" value="1"/>
</dbReference>
<sequence length="769" mass="89033">MLYRLRVARSFSAASFHRAHMYFVKMSHYYFCIRVIFLVRKLFLNLKISDDVNDRRGIKDDNDGTYPADSDLDHDADKKEKCNRVKALMELWRNAARRSVRQSLGKDPWRRFMIHELPTKKCIRHRYSAIRKTWSEDEVEVKMHSDPFARGAMRECYRLKKLSKFAKDTDWLHAHNYVAKKYIQEVDRNVLFEDVKLQMDSKLWAEEFNRHNPPKKIDIVQMCILEFIEEPGKPLFHLEHFIEGDYIKYNSNSGFVSEICRQTPQAFSHFTFERSGHQMIVVDIQGVGDLYTDPQIHDLIGGYGDGNLGSRGMALFFFSHKCNDICTSLCLTEFDLSPEEKKMRDEGHIKTDPSTKFSVLTHSSLDPCEPLVTDDDNVMDRLRYRTKSMCSRRSSASQEFNEEDDHGIIHEEYSADDHDMDCICKECRSVSPDYVDHHEPMNVGDSDGRCQRVGRHVRWNSNCSSLCSTRNTRETEREEFWVEARKQSRPAGLMSDEELDTLSKLSRNNHAASILGQIHLDIARYHELGRFLSEDFGGLDKENMFIDTTNSDMSDTCKKEHHVDYEYKSALFHLDAARKCGILEAVITIAQMAYGLGHDLLKDIGWDEWLEFKRRTKLKELSPFVFENDQKEDRQAIGFELMKNAADLGDRSAMLFVAEGYETGVSTGDNGLADWVKAIEFYEKVLSFHSEESDFSLEHAAMSSCELLERPRYMILKKMADMNREGGYGLEQNLEKAYDLYNEAAEAATEAMKGKLASKLYEMAELCAV</sequence>
<dbReference type="Gene3D" id="3.20.200.10">
    <property type="entry name" value="MHCK/EF2 kinase"/>
    <property type="match status" value="1"/>
</dbReference>
<dbReference type="STRING" id="34508.A0A4U8USW1"/>
<evidence type="ECO:0000256" key="1">
    <source>
        <dbReference type="ARBA" id="ARBA00022527"/>
    </source>
</evidence>
<comment type="caution">
    <text evidence="14">The sequence shown here is derived from an EMBL/GenBank/DDBJ whole genome shotgun (WGS) entry which is preliminary data.</text>
</comment>
<evidence type="ECO:0000256" key="3">
    <source>
        <dbReference type="ARBA" id="ARBA00022679"/>
    </source>
</evidence>
<evidence type="ECO:0000256" key="12">
    <source>
        <dbReference type="ARBA" id="ARBA00078015"/>
    </source>
</evidence>
<name>A0A4U8USW1_STECR</name>
<evidence type="ECO:0000313" key="14">
    <source>
        <dbReference type="EMBL" id="TMS36291.1"/>
    </source>
</evidence>
<dbReference type="Gene3D" id="3.30.200.20">
    <property type="entry name" value="Phosphorylase Kinase, domain 1"/>
    <property type="match status" value="2"/>
</dbReference>
<dbReference type="InterPro" id="IPR004166">
    <property type="entry name" value="a-kinase_dom"/>
</dbReference>
<evidence type="ECO:0000256" key="9">
    <source>
        <dbReference type="ARBA" id="ARBA00061584"/>
    </source>
</evidence>
<organism evidence="14 15">
    <name type="scientific">Steinernema carpocapsae</name>
    <name type="common">Entomopathogenic nematode</name>
    <dbReference type="NCBI Taxonomy" id="34508"/>
    <lineage>
        <taxon>Eukaryota</taxon>
        <taxon>Metazoa</taxon>
        <taxon>Ecdysozoa</taxon>
        <taxon>Nematoda</taxon>
        <taxon>Chromadorea</taxon>
        <taxon>Rhabditida</taxon>
        <taxon>Tylenchina</taxon>
        <taxon>Panagrolaimomorpha</taxon>
        <taxon>Strongyloidoidea</taxon>
        <taxon>Steinernematidae</taxon>
        <taxon>Steinernema</taxon>
    </lineage>
</organism>
<dbReference type="GO" id="GO:0004686">
    <property type="term" value="F:elongation factor-2 kinase activity"/>
    <property type="evidence" value="ECO:0007669"/>
    <property type="project" value="UniProtKB-EC"/>
</dbReference>
<reference evidence="14 15" key="2">
    <citation type="journal article" date="2019" name="G3 (Bethesda)">
        <title>Hybrid Assembly of the Genome of the Entomopathogenic Nematode Steinernema carpocapsae Identifies the X-Chromosome.</title>
        <authorList>
            <person name="Serra L."/>
            <person name="Macchietto M."/>
            <person name="Macias-Munoz A."/>
            <person name="McGill C.J."/>
            <person name="Rodriguez I.M."/>
            <person name="Rodriguez B."/>
            <person name="Murad R."/>
            <person name="Mortazavi A."/>
        </authorList>
    </citation>
    <scope>NUCLEOTIDE SEQUENCE [LARGE SCALE GENOMIC DNA]</scope>
    <source>
        <strain evidence="14 15">ALL</strain>
    </source>
</reference>